<comment type="caution">
    <text evidence="1">The sequence shown here is derived from an EMBL/GenBank/DDBJ whole genome shotgun (WGS) entry which is preliminary data.</text>
</comment>
<organism evidence="1 2">
    <name type="scientific">Chitinophaga parva</name>
    <dbReference type="NCBI Taxonomy" id="2169414"/>
    <lineage>
        <taxon>Bacteria</taxon>
        <taxon>Pseudomonadati</taxon>
        <taxon>Bacteroidota</taxon>
        <taxon>Chitinophagia</taxon>
        <taxon>Chitinophagales</taxon>
        <taxon>Chitinophagaceae</taxon>
        <taxon>Chitinophaga</taxon>
    </lineage>
</organism>
<dbReference type="Proteomes" id="UP000244450">
    <property type="component" value="Unassembled WGS sequence"/>
</dbReference>
<evidence type="ECO:0000313" key="2">
    <source>
        <dbReference type="Proteomes" id="UP000244450"/>
    </source>
</evidence>
<accession>A0A2T7BME4</accession>
<proteinExistence type="predicted"/>
<reference evidence="1 2" key="1">
    <citation type="submission" date="2018-04" db="EMBL/GenBank/DDBJ databases">
        <title>Chitinophaga fuyangensis sp. nov., isolated from soil in a chemical factory.</title>
        <authorList>
            <person name="Chen K."/>
        </authorList>
    </citation>
    <scope>NUCLEOTIDE SEQUENCE [LARGE SCALE GENOMIC DNA]</scope>
    <source>
        <strain evidence="1 2">LY-1</strain>
    </source>
</reference>
<evidence type="ECO:0000313" key="1">
    <source>
        <dbReference type="EMBL" id="PUZ28853.1"/>
    </source>
</evidence>
<dbReference type="AlphaFoldDB" id="A0A2T7BME4"/>
<sequence>MKMAVVSAYPSLNTAAMKIMIFLLGGALLAGLFSACGDGGRTIHYQLMPDYAPRPDVDLEQDARYVVLDQQAGFESLFRPLNTRTRLTPTIFQQNKVLGIIRDFHTPHAGIHITGIHLEDQKLRVAYNDTLLNNTDTSSRVAMVILIPSRIKFDEADFYENGQLKAQVTKTGIGAEL</sequence>
<protein>
    <submittedName>
        <fullName evidence="1">Uncharacterized protein</fullName>
    </submittedName>
</protein>
<dbReference type="EMBL" id="QCYK01000001">
    <property type="protein sequence ID" value="PUZ28853.1"/>
    <property type="molecule type" value="Genomic_DNA"/>
</dbReference>
<name>A0A2T7BME4_9BACT</name>
<keyword evidence="2" id="KW-1185">Reference proteome</keyword>
<gene>
    <name evidence="1" type="ORF">DCC81_05060</name>
</gene>